<keyword evidence="4" id="KW-1185">Reference proteome</keyword>
<dbReference type="InterPro" id="IPR011250">
    <property type="entry name" value="OMP/PagP_B-barrel"/>
</dbReference>
<dbReference type="Pfam" id="PF19783">
    <property type="entry name" value="DUF6268"/>
    <property type="match status" value="1"/>
</dbReference>
<feature type="signal peptide" evidence="1">
    <location>
        <begin position="1"/>
        <end position="31"/>
    </location>
</feature>
<feature type="domain" description="DUF6268" evidence="2">
    <location>
        <begin position="193"/>
        <end position="365"/>
    </location>
</feature>
<dbReference type="InterPro" id="IPR046235">
    <property type="entry name" value="DUF6268"/>
</dbReference>
<dbReference type="EMBL" id="SJPQ01000001">
    <property type="protein sequence ID" value="TWT89994.1"/>
    <property type="molecule type" value="Genomic_DNA"/>
</dbReference>
<comment type="caution">
    <text evidence="3">The sequence shown here is derived from an EMBL/GenBank/DDBJ whole genome shotgun (WGS) entry which is preliminary data.</text>
</comment>
<dbReference type="InterPro" id="IPR006311">
    <property type="entry name" value="TAT_signal"/>
</dbReference>
<evidence type="ECO:0000313" key="3">
    <source>
        <dbReference type="EMBL" id="TWT89994.1"/>
    </source>
</evidence>
<gene>
    <name evidence="3" type="ORF">Mal64_03760</name>
</gene>
<evidence type="ECO:0000256" key="1">
    <source>
        <dbReference type="SAM" id="SignalP"/>
    </source>
</evidence>
<reference evidence="3 4" key="1">
    <citation type="submission" date="2019-02" db="EMBL/GenBank/DDBJ databases">
        <title>Deep-cultivation of Planctomycetes and their phenomic and genomic characterization uncovers novel biology.</title>
        <authorList>
            <person name="Wiegand S."/>
            <person name="Jogler M."/>
            <person name="Boedeker C."/>
            <person name="Pinto D."/>
            <person name="Vollmers J."/>
            <person name="Rivas-Marin E."/>
            <person name="Kohn T."/>
            <person name="Peeters S.H."/>
            <person name="Heuer A."/>
            <person name="Rast P."/>
            <person name="Oberbeckmann S."/>
            <person name="Bunk B."/>
            <person name="Jeske O."/>
            <person name="Meyerdierks A."/>
            <person name="Storesund J.E."/>
            <person name="Kallscheuer N."/>
            <person name="Luecker S."/>
            <person name="Lage O.M."/>
            <person name="Pohl T."/>
            <person name="Merkel B.J."/>
            <person name="Hornburger P."/>
            <person name="Mueller R.-W."/>
            <person name="Bruemmer F."/>
            <person name="Labrenz M."/>
            <person name="Spormann A.M."/>
            <person name="Op Den Camp H."/>
            <person name="Overmann J."/>
            <person name="Amann R."/>
            <person name="Jetten M.S.M."/>
            <person name="Mascher T."/>
            <person name="Medema M.H."/>
            <person name="Devos D.P."/>
            <person name="Kaster A.-K."/>
            <person name="Ovreas L."/>
            <person name="Rohde M."/>
            <person name="Galperin M.Y."/>
            <person name="Jogler C."/>
        </authorList>
    </citation>
    <scope>NUCLEOTIDE SEQUENCE [LARGE SCALE GENOMIC DNA]</scope>
    <source>
        <strain evidence="3 4">Mal64</strain>
    </source>
</reference>
<organism evidence="3 4">
    <name type="scientific">Pseudobythopirellula maris</name>
    <dbReference type="NCBI Taxonomy" id="2527991"/>
    <lineage>
        <taxon>Bacteria</taxon>
        <taxon>Pseudomonadati</taxon>
        <taxon>Planctomycetota</taxon>
        <taxon>Planctomycetia</taxon>
        <taxon>Pirellulales</taxon>
        <taxon>Lacipirellulaceae</taxon>
        <taxon>Pseudobythopirellula</taxon>
    </lineage>
</organism>
<protein>
    <recommendedName>
        <fullName evidence="2">DUF6268 domain-containing protein</fullName>
    </recommendedName>
</protein>
<dbReference type="Proteomes" id="UP000315440">
    <property type="component" value="Unassembled WGS sequence"/>
</dbReference>
<name>A0A5C5ZR73_9BACT</name>
<feature type="chain" id="PRO_5022718144" description="DUF6268 domain-containing protein" evidence="1">
    <location>
        <begin position="32"/>
        <end position="383"/>
    </location>
</feature>
<dbReference type="SUPFAM" id="SSF56925">
    <property type="entry name" value="OMPA-like"/>
    <property type="match status" value="1"/>
</dbReference>
<proteinExistence type="predicted"/>
<evidence type="ECO:0000313" key="4">
    <source>
        <dbReference type="Proteomes" id="UP000315440"/>
    </source>
</evidence>
<keyword evidence="1" id="KW-0732">Signal</keyword>
<dbReference type="PROSITE" id="PS51318">
    <property type="entry name" value="TAT"/>
    <property type="match status" value="1"/>
</dbReference>
<accession>A0A5C5ZR73</accession>
<sequence precursor="true">MTHSNRTIARRLYLGAAACLLAALASGSSLATAQGTSHGSAPLAGALPAGALPAGALPAVAPSAGAPAAVSPSPHYLTDDVAYYTSGKDGPTQYFDPSVYPTTFAPGPPSLGQYCCPSEPQIKMPRGRPGMFQRFQWTGEWFPAIDGDPSALGVSSLGASVMLGAPLPFTDGHLLITPRYEVNYFEGPTVTDMPPRTHEAAVEFGHIRLLSPRWMLNLSTSIGVYGDDHSLDSGDALRITGRAIGIYQATHEWQWIVGVVYLDRDDVPILPALGAVYKSGGFKADLLFPRPKLTWELGGDSRVYLGGEFGGGSWAVARTGTGLTERADLLSYQLFAGVEQGVKGGWNRRIEAGYAFGRELEYAESGTVFELDDTLFVRSGVTY</sequence>
<evidence type="ECO:0000259" key="2">
    <source>
        <dbReference type="Pfam" id="PF19783"/>
    </source>
</evidence>
<dbReference type="AlphaFoldDB" id="A0A5C5ZR73"/>